<dbReference type="EMBL" id="BJFL01000007">
    <property type="protein sequence ID" value="GDY30479.1"/>
    <property type="molecule type" value="Genomic_DNA"/>
</dbReference>
<dbReference type="InterPro" id="IPR014729">
    <property type="entry name" value="Rossmann-like_a/b/a_fold"/>
</dbReference>
<evidence type="ECO:0000313" key="9">
    <source>
        <dbReference type="Proteomes" id="UP000298860"/>
    </source>
</evidence>
<evidence type="ECO:0000256" key="6">
    <source>
        <dbReference type="PIRSR" id="PIRSR001589-3"/>
    </source>
</evidence>
<dbReference type="Pfam" id="PF00733">
    <property type="entry name" value="Asn_synthase"/>
    <property type="match status" value="1"/>
</dbReference>
<dbReference type="Proteomes" id="UP000298860">
    <property type="component" value="Unassembled WGS sequence"/>
</dbReference>
<organism evidence="8 9">
    <name type="scientific">Gandjariella thermophila</name>
    <dbReference type="NCBI Taxonomy" id="1931992"/>
    <lineage>
        <taxon>Bacteria</taxon>
        <taxon>Bacillati</taxon>
        <taxon>Actinomycetota</taxon>
        <taxon>Actinomycetes</taxon>
        <taxon>Pseudonocardiales</taxon>
        <taxon>Pseudonocardiaceae</taxon>
        <taxon>Gandjariella</taxon>
    </lineage>
</organism>
<evidence type="ECO:0000256" key="3">
    <source>
        <dbReference type="ARBA" id="ARBA00012737"/>
    </source>
</evidence>
<evidence type="ECO:0000256" key="2">
    <source>
        <dbReference type="ARBA" id="ARBA00005752"/>
    </source>
</evidence>
<feature type="site" description="Important for beta-aspartyl-AMP intermediate formation" evidence="6">
    <location>
        <position position="249"/>
    </location>
</feature>
<accession>A0A4D4J7J6</accession>
<evidence type="ECO:0000313" key="8">
    <source>
        <dbReference type="EMBL" id="GDY30479.1"/>
    </source>
</evidence>
<keyword evidence="9" id="KW-1185">Reference proteome</keyword>
<proteinExistence type="inferred from homology"/>
<comment type="catalytic activity">
    <reaction evidence="5">
        <text>L-aspartate + L-glutamine + ATP + H2O = L-asparagine + L-glutamate + AMP + diphosphate + H(+)</text>
        <dbReference type="Rhea" id="RHEA:12228"/>
        <dbReference type="ChEBI" id="CHEBI:15377"/>
        <dbReference type="ChEBI" id="CHEBI:15378"/>
        <dbReference type="ChEBI" id="CHEBI:29985"/>
        <dbReference type="ChEBI" id="CHEBI:29991"/>
        <dbReference type="ChEBI" id="CHEBI:30616"/>
        <dbReference type="ChEBI" id="CHEBI:33019"/>
        <dbReference type="ChEBI" id="CHEBI:58048"/>
        <dbReference type="ChEBI" id="CHEBI:58359"/>
        <dbReference type="ChEBI" id="CHEBI:456215"/>
        <dbReference type="EC" id="6.3.5.4"/>
    </reaction>
</comment>
<feature type="domain" description="Asparagine synthetase" evidence="7">
    <location>
        <begin position="128"/>
        <end position="517"/>
    </location>
</feature>
<dbReference type="Gene3D" id="3.40.50.620">
    <property type="entry name" value="HUPs"/>
    <property type="match status" value="2"/>
</dbReference>
<name>A0A4D4J7J6_9PSEU</name>
<keyword evidence="4" id="KW-0061">Asparagine biosynthesis</keyword>
<dbReference type="InterPro" id="IPR051786">
    <property type="entry name" value="ASN_synthetase/amidase"/>
</dbReference>
<dbReference type="InterPro" id="IPR001962">
    <property type="entry name" value="Asn_synthase"/>
</dbReference>
<protein>
    <recommendedName>
        <fullName evidence="3">asparagine synthase (glutamine-hydrolyzing)</fullName>
        <ecNumber evidence="3">6.3.5.4</ecNumber>
    </recommendedName>
</protein>
<evidence type="ECO:0000259" key="7">
    <source>
        <dbReference type="Pfam" id="PF00733"/>
    </source>
</evidence>
<dbReference type="InterPro" id="IPR006426">
    <property type="entry name" value="Asn_synth_AEB"/>
</dbReference>
<evidence type="ECO:0000256" key="1">
    <source>
        <dbReference type="ARBA" id="ARBA00005187"/>
    </source>
</evidence>
<dbReference type="AlphaFoldDB" id="A0A4D4J7J6"/>
<dbReference type="EC" id="6.3.5.4" evidence="3"/>
<evidence type="ECO:0000256" key="5">
    <source>
        <dbReference type="ARBA" id="ARBA00048741"/>
    </source>
</evidence>
<dbReference type="NCBIfam" id="NF033561">
    <property type="entry name" value="macrolact_Ik_Al"/>
    <property type="match status" value="1"/>
</dbReference>
<dbReference type="PANTHER" id="PTHR43284">
    <property type="entry name" value="ASPARAGINE SYNTHETASE (GLUTAMINE-HYDROLYZING)"/>
    <property type="match status" value="1"/>
</dbReference>
<dbReference type="GO" id="GO:0006529">
    <property type="term" value="P:asparagine biosynthetic process"/>
    <property type="evidence" value="ECO:0007669"/>
    <property type="project" value="UniProtKB-KW"/>
</dbReference>
<dbReference type="PANTHER" id="PTHR43284:SF1">
    <property type="entry name" value="ASPARAGINE SYNTHETASE"/>
    <property type="match status" value="1"/>
</dbReference>
<comment type="pathway">
    <text evidence="1">Amino-acid biosynthesis; L-asparagine biosynthesis; L-asparagine from L-aspartate (L-Gln route): step 1/1.</text>
</comment>
<dbReference type="PIRSF" id="PIRSF001589">
    <property type="entry name" value="Asn_synthetase_glu-h"/>
    <property type="match status" value="1"/>
</dbReference>
<dbReference type="SUPFAM" id="SSF52402">
    <property type="entry name" value="Adenine nucleotide alpha hydrolases-like"/>
    <property type="match status" value="1"/>
</dbReference>
<comment type="similarity">
    <text evidence="2">Belongs to the asparagine synthetase family.</text>
</comment>
<sequence>MDALEHVGGSRVVLAARADELLISGDLAGQRPVYYPRDSRDGLVAGSHARFLSAGTSRGVDWDWLAAHLLVPGAADVWWTRTPWRGVKALRPGWTLRIAGDGTTTQVCHVALPAPGPNVEDSATALFESLRQAVRSRVSDARCPTADFSGGLDSSSLAVLASAVAGEVPALTVATEGVDDVAVAAEAARQVPTLRHHVIAEPSALLPYADLERTPLTDEPWLGAVTSARERWWMQQVCSAGSDLHLSGDGGDGVLLATPAYLADLVSARQGRALWRHAVGWARLRHQAPHALIRAAVALRGTSYPQACHNAADQLAKNTRAGRGWAGLVSWFRVSAAAEWATHEGRAAVARMLREHAETRAHASVPGRMGIGDSAAFLALNAFARQQRLDADVAEQWSVNHHAPYLDDGVVRACWSVPAWQRTTPEQAKPLLRRAMNGTVPASVLDRRTKGDYTTPAYQGLRAHADTLRDLLGSSRLAEAGLFDRNRMMSELDRAINGHSIRLAAFDAMIGTELWLRQQEQSK</sequence>
<comment type="caution">
    <text evidence="8">The sequence shown here is derived from an EMBL/GenBank/DDBJ whole genome shotgun (WGS) entry which is preliminary data.</text>
</comment>
<keyword evidence="4" id="KW-0028">Amino-acid biosynthesis</keyword>
<evidence type="ECO:0000256" key="4">
    <source>
        <dbReference type="ARBA" id="ARBA00022888"/>
    </source>
</evidence>
<reference evidence="9" key="1">
    <citation type="submission" date="2019-04" db="EMBL/GenBank/DDBJ databases">
        <title>Draft genome sequence of Pseudonocardiaceae bacterium SL3-2-4.</title>
        <authorList>
            <person name="Ningsih F."/>
            <person name="Yokota A."/>
            <person name="Sakai Y."/>
            <person name="Nanatani K."/>
            <person name="Yabe S."/>
            <person name="Oetari A."/>
            <person name="Sjamsuridzal W."/>
        </authorList>
    </citation>
    <scope>NUCLEOTIDE SEQUENCE [LARGE SCALE GENOMIC DNA]</scope>
    <source>
        <strain evidence="9">SL3-2-4</strain>
    </source>
</reference>
<gene>
    <name evidence="8" type="primary">asnB_2</name>
    <name evidence="8" type="ORF">GTS_21120</name>
</gene>
<dbReference type="GO" id="GO:0004066">
    <property type="term" value="F:asparagine synthase (glutamine-hydrolyzing) activity"/>
    <property type="evidence" value="ECO:0007669"/>
    <property type="project" value="UniProtKB-EC"/>
</dbReference>